<protein>
    <submittedName>
        <fullName evidence="2">Uncharacterized protein</fullName>
    </submittedName>
</protein>
<evidence type="ECO:0000313" key="3">
    <source>
        <dbReference type="Proteomes" id="UP000091820"/>
    </source>
</evidence>
<keyword evidence="3" id="KW-1185">Reference proteome</keyword>
<dbReference type="EnsemblMetazoa" id="GBRI023497-RA">
    <property type="protein sequence ID" value="GBRI023497-PA"/>
    <property type="gene ID" value="GBRI023497"/>
</dbReference>
<keyword evidence="1" id="KW-1133">Transmembrane helix</keyword>
<dbReference type="AlphaFoldDB" id="A0A1A9WL30"/>
<feature type="transmembrane region" description="Helical" evidence="1">
    <location>
        <begin position="57"/>
        <end position="90"/>
    </location>
</feature>
<reference evidence="2" key="2">
    <citation type="submission" date="2020-05" db="UniProtKB">
        <authorList>
            <consortium name="EnsemblMetazoa"/>
        </authorList>
    </citation>
    <scope>IDENTIFICATION</scope>
    <source>
        <strain evidence="2">IAEA</strain>
    </source>
</reference>
<organism evidence="2 3">
    <name type="scientific">Glossina brevipalpis</name>
    <dbReference type="NCBI Taxonomy" id="37001"/>
    <lineage>
        <taxon>Eukaryota</taxon>
        <taxon>Metazoa</taxon>
        <taxon>Ecdysozoa</taxon>
        <taxon>Arthropoda</taxon>
        <taxon>Hexapoda</taxon>
        <taxon>Insecta</taxon>
        <taxon>Pterygota</taxon>
        <taxon>Neoptera</taxon>
        <taxon>Endopterygota</taxon>
        <taxon>Diptera</taxon>
        <taxon>Brachycera</taxon>
        <taxon>Muscomorpha</taxon>
        <taxon>Hippoboscoidea</taxon>
        <taxon>Glossinidae</taxon>
        <taxon>Glossina</taxon>
    </lineage>
</organism>
<evidence type="ECO:0000256" key="1">
    <source>
        <dbReference type="SAM" id="Phobius"/>
    </source>
</evidence>
<sequence>MKMEIKLIYMTVCLMINFTFFGHSRHITYILQTDLWSFVLIEENFIEVLTNWLLKQVAVAVAVAVAVTVGIAFAFVFVVVVDDFVIIIFFTDDWRLEIKFQNKRDQFLATRTMGEEREQQQIFRGTLLQK</sequence>
<reference evidence="3" key="1">
    <citation type="submission" date="2014-03" db="EMBL/GenBank/DDBJ databases">
        <authorList>
            <person name="Aksoy S."/>
            <person name="Warren W."/>
            <person name="Wilson R.K."/>
        </authorList>
    </citation>
    <scope>NUCLEOTIDE SEQUENCE [LARGE SCALE GENOMIC DNA]</scope>
    <source>
        <strain evidence="3">IAEA</strain>
    </source>
</reference>
<dbReference type="VEuPathDB" id="VectorBase:GBRI023497"/>
<dbReference type="Proteomes" id="UP000091820">
    <property type="component" value="Unassembled WGS sequence"/>
</dbReference>
<name>A0A1A9WL30_9MUSC</name>
<keyword evidence="1" id="KW-0472">Membrane</keyword>
<proteinExistence type="predicted"/>
<accession>A0A1A9WL30</accession>
<keyword evidence="1" id="KW-0812">Transmembrane</keyword>
<feature type="transmembrane region" description="Helical" evidence="1">
    <location>
        <begin position="7"/>
        <end position="27"/>
    </location>
</feature>
<evidence type="ECO:0000313" key="2">
    <source>
        <dbReference type="EnsemblMetazoa" id="GBRI023497-PA"/>
    </source>
</evidence>